<sequence length="227" mass="24976">KKTIIMKKNVIKLSALAIGLTGVVSLSSCKHTESDKEAPLADKSDMEIEQNENTDNSYPANPTAEYLAYVDQSTLEPGEDLHTKEAINKLAAAVEEKSQNLKATPNDSLTAIVPNVDDNIETDTTITTDSFYSKGHVVVNVLENLQKENFPELSDDINELKESWNKLEKVKKTNYGEMAVNSFFNKAADLLEEMNTNTPDGTVSASYVGSDSTQYSTKGDTIKMKKQ</sequence>
<keyword evidence="2" id="KW-0732">Signal</keyword>
<gene>
    <name evidence="3" type="ORF">DGQ38_11800</name>
</gene>
<protein>
    <submittedName>
        <fullName evidence="3">Uncharacterized protein</fullName>
    </submittedName>
</protein>
<feature type="compositionally biased region" description="Polar residues" evidence="1">
    <location>
        <begin position="200"/>
        <end position="219"/>
    </location>
</feature>
<proteinExistence type="predicted"/>
<feature type="region of interest" description="Disordered" evidence="1">
    <location>
        <begin position="200"/>
        <end position="227"/>
    </location>
</feature>
<name>A0A3D5J0S9_9FLAO</name>
<feature type="chain" id="PRO_5017836063" evidence="2">
    <location>
        <begin position="18"/>
        <end position="227"/>
    </location>
</feature>
<evidence type="ECO:0000313" key="4">
    <source>
        <dbReference type="Proteomes" id="UP000264330"/>
    </source>
</evidence>
<feature type="signal peptide" evidence="2">
    <location>
        <begin position="1"/>
        <end position="17"/>
    </location>
</feature>
<organism evidence="3 4">
    <name type="scientific">Zunongwangia profunda</name>
    <dbReference type="NCBI Taxonomy" id="398743"/>
    <lineage>
        <taxon>Bacteria</taxon>
        <taxon>Pseudomonadati</taxon>
        <taxon>Bacteroidota</taxon>
        <taxon>Flavobacteriia</taxon>
        <taxon>Flavobacteriales</taxon>
        <taxon>Flavobacteriaceae</taxon>
        <taxon>Zunongwangia</taxon>
    </lineage>
</organism>
<evidence type="ECO:0000313" key="3">
    <source>
        <dbReference type="EMBL" id="HCV81719.1"/>
    </source>
</evidence>
<dbReference type="EMBL" id="DPMF01000272">
    <property type="protein sequence ID" value="HCV81719.1"/>
    <property type="molecule type" value="Genomic_DNA"/>
</dbReference>
<evidence type="ECO:0000256" key="1">
    <source>
        <dbReference type="SAM" id="MobiDB-lite"/>
    </source>
</evidence>
<reference evidence="3 4" key="1">
    <citation type="journal article" date="2018" name="Nat. Biotechnol.">
        <title>A standardized bacterial taxonomy based on genome phylogeny substantially revises the tree of life.</title>
        <authorList>
            <person name="Parks D.H."/>
            <person name="Chuvochina M."/>
            <person name="Waite D.W."/>
            <person name="Rinke C."/>
            <person name="Skarshewski A."/>
            <person name="Chaumeil P.A."/>
            <person name="Hugenholtz P."/>
        </authorList>
    </citation>
    <scope>NUCLEOTIDE SEQUENCE [LARGE SCALE GENOMIC DNA]</scope>
    <source>
        <strain evidence="3">UBA9359</strain>
    </source>
</reference>
<comment type="caution">
    <text evidence="3">The sequence shown here is derived from an EMBL/GenBank/DDBJ whole genome shotgun (WGS) entry which is preliminary data.</text>
</comment>
<evidence type="ECO:0000256" key="2">
    <source>
        <dbReference type="SAM" id="SignalP"/>
    </source>
</evidence>
<feature type="region of interest" description="Disordered" evidence="1">
    <location>
        <begin position="31"/>
        <end position="61"/>
    </location>
</feature>
<accession>A0A3D5J0S9</accession>
<dbReference type="AlphaFoldDB" id="A0A3D5J0S9"/>
<feature type="non-terminal residue" evidence="3">
    <location>
        <position position="1"/>
    </location>
</feature>
<feature type="compositionally biased region" description="Basic and acidic residues" evidence="1">
    <location>
        <begin position="31"/>
        <end position="46"/>
    </location>
</feature>
<dbReference type="Proteomes" id="UP000264330">
    <property type="component" value="Unassembled WGS sequence"/>
</dbReference>